<protein>
    <submittedName>
        <fullName evidence="4">Inosamine-phosphate amidinotransferase 1</fullName>
    </submittedName>
</protein>
<dbReference type="GO" id="GO:0015068">
    <property type="term" value="F:glycine amidinotransferase activity"/>
    <property type="evidence" value="ECO:0007669"/>
    <property type="project" value="TreeGrafter"/>
</dbReference>
<dbReference type="AlphaFoldDB" id="A0A0D5Y4B7"/>
<dbReference type="SUPFAM" id="SSF55909">
    <property type="entry name" value="Pentein"/>
    <property type="match status" value="1"/>
</dbReference>
<evidence type="ECO:0000313" key="4">
    <source>
        <dbReference type="EMBL" id="AKA25847.1"/>
    </source>
</evidence>
<evidence type="ECO:0000256" key="2">
    <source>
        <dbReference type="ARBA" id="ARBA00022679"/>
    </source>
</evidence>
<dbReference type="EMBL" id="CP011110">
    <property type="protein sequence ID" value="AKA25847.1"/>
    <property type="molecule type" value="Genomic_DNA"/>
</dbReference>
<evidence type="ECO:0000313" key="5">
    <source>
        <dbReference type="Proteomes" id="UP000032748"/>
    </source>
</evidence>
<keyword evidence="2 4" id="KW-0808">Transferase</keyword>
<dbReference type="PANTHER" id="PTHR10488">
    <property type="entry name" value="GLYCINE AMIDINOTRANSFERASE, MITOCHONDRIAL"/>
    <property type="match status" value="1"/>
</dbReference>
<dbReference type="Gene3D" id="3.75.10.10">
    <property type="entry name" value="L-arginine/glycine Amidinotransferase, Chain A"/>
    <property type="match status" value="1"/>
</dbReference>
<dbReference type="KEGG" id="pcz:PCL1606_44000"/>
<feature type="active site" evidence="3">
    <location>
        <position position="179"/>
    </location>
</feature>
<evidence type="ECO:0000256" key="1">
    <source>
        <dbReference type="ARBA" id="ARBA00006943"/>
    </source>
</evidence>
<feature type="active site" evidence="3">
    <location>
        <position position="227"/>
    </location>
</feature>
<dbReference type="RefSeq" id="WP_044461910.1">
    <property type="nucleotide sequence ID" value="NZ_CP011110.1"/>
</dbReference>
<sequence>MSLVNVHNEWDPLEEMIVGVAQGAQVPRADRGLFALDYSEQHDYIEDIPSGPYPQQVIEEAGEDLDAFAAFLRSHGVKVRRPDVTDHRAVFGTSAWKTDGEYNYCPRDVLLPIGQTIIEAPMALRSRYLEPFAYRRHLAEYFASGSNWISAPKPQLLDSTYRINPKEGSIIANEEPIFDAANVIRVGEDILYLVSRSGNELGCQWLQRVLGERYRVHPVSGVYDGTHLDTTITVVRPGLVVLCPERIRKDQVPALFKNWDIIWAPDMVDTGYCWSYPRASIWQGMNFIMVNPGLAVINDQQLPLIRALEKHGVDVAPLKMRHARSLSGGFHCVSVDIRRRGTLEDYR</sequence>
<dbReference type="OrthoDB" id="258252at2"/>
<dbReference type="PATRIC" id="fig|587753.10.peg.4397"/>
<name>A0A0D5Y4B7_9PSED</name>
<dbReference type="PANTHER" id="PTHR10488:SF1">
    <property type="entry name" value="GLYCINE AMIDINOTRANSFERASE, MITOCHONDRIAL"/>
    <property type="match status" value="1"/>
</dbReference>
<dbReference type="CDD" id="cd21135">
    <property type="entry name" value="amidinotransferase_StrB1-like"/>
    <property type="match status" value="1"/>
</dbReference>
<evidence type="ECO:0000256" key="3">
    <source>
        <dbReference type="PIRSR" id="PIRSR633195-1"/>
    </source>
</evidence>
<proteinExistence type="inferred from homology"/>
<reference evidence="4 5" key="1">
    <citation type="journal article" date="2015" name="Mol. Plant Microbe Interact.">
        <title>Comparative Genomic Analysis of Pseudomonas chlororaphis PCL1606 Reveals New Insight into Antifungal Compounds Involved in Biocontrol.</title>
        <authorList>
            <person name="Calderon C.E."/>
            <person name="Ramos C."/>
            <person name="de Vicente A."/>
            <person name="Cazorla F.M."/>
        </authorList>
    </citation>
    <scope>NUCLEOTIDE SEQUENCE [LARGE SCALE GENOMIC DNA]</scope>
    <source>
        <strain evidence="4 5">PCL1606</strain>
    </source>
</reference>
<dbReference type="GO" id="GO:0006601">
    <property type="term" value="P:creatine biosynthetic process"/>
    <property type="evidence" value="ECO:0007669"/>
    <property type="project" value="TreeGrafter"/>
</dbReference>
<gene>
    <name evidence="4" type="ORF">PCL1606_44000</name>
</gene>
<accession>A0A0D5Y4B7</accession>
<dbReference type="Proteomes" id="UP000032748">
    <property type="component" value="Chromosome"/>
</dbReference>
<comment type="similarity">
    <text evidence="1">Belongs to the amidinotransferase family.</text>
</comment>
<feature type="active site" description="Amidino-cysteine intermediate" evidence="3">
    <location>
        <position position="332"/>
    </location>
</feature>
<dbReference type="InterPro" id="IPR033195">
    <property type="entry name" value="AmidinoTrfase"/>
</dbReference>
<organism evidence="4 5">
    <name type="scientific">Pseudomonas chlororaphis</name>
    <dbReference type="NCBI Taxonomy" id="587753"/>
    <lineage>
        <taxon>Bacteria</taxon>
        <taxon>Pseudomonadati</taxon>
        <taxon>Pseudomonadota</taxon>
        <taxon>Gammaproteobacteria</taxon>
        <taxon>Pseudomonadales</taxon>
        <taxon>Pseudomonadaceae</taxon>
        <taxon>Pseudomonas</taxon>
    </lineage>
</organism>